<feature type="compositionally biased region" description="Basic and acidic residues" evidence="1">
    <location>
        <begin position="10"/>
        <end position="35"/>
    </location>
</feature>
<feature type="compositionally biased region" description="Basic and acidic residues" evidence="1">
    <location>
        <begin position="42"/>
        <end position="62"/>
    </location>
</feature>
<dbReference type="Proteomes" id="UP001596447">
    <property type="component" value="Unassembled WGS sequence"/>
</dbReference>
<gene>
    <name evidence="2" type="ORF">ACFQJ9_10495</name>
</gene>
<comment type="caution">
    <text evidence="2">The sequence shown here is derived from an EMBL/GenBank/DDBJ whole genome shotgun (WGS) entry which is preliminary data.</text>
</comment>
<proteinExistence type="predicted"/>
<name>A0ABD5Z3T3_9EURY</name>
<protein>
    <submittedName>
        <fullName evidence="2">Uncharacterized protein</fullName>
    </submittedName>
</protein>
<dbReference type="EMBL" id="JBHTAR010000011">
    <property type="protein sequence ID" value="MFC7199828.1"/>
    <property type="molecule type" value="Genomic_DNA"/>
</dbReference>
<feature type="region of interest" description="Disordered" evidence="1">
    <location>
        <begin position="1"/>
        <end position="62"/>
    </location>
</feature>
<evidence type="ECO:0000256" key="1">
    <source>
        <dbReference type="SAM" id="MobiDB-lite"/>
    </source>
</evidence>
<sequence>MSTDDSSSESEWKHEAVSELADHVRDRVDKAKEKTSNSAKSKALETAHSVIDKAEEKLKQKA</sequence>
<evidence type="ECO:0000313" key="2">
    <source>
        <dbReference type="EMBL" id="MFC7199828.1"/>
    </source>
</evidence>
<evidence type="ECO:0000313" key="3">
    <source>
        <dbReference type="Proteomes" id="UP001596447"/>
    </source>
</evidence>
<accession>A0ABD5Z3T3</accession>
<keyword evidence="3" id="KW-1185">Reference proteome</keyword>
<organism evidence="2 3">
    <name type="scientific">Halospeciosus flavus</name>
    <dbReference type="NCBI Taxonomy" id="3032283"/>
    <lineage>
        <taxon>Archaea</taxon>
        <taxon>Methanobacteriati</taxon>
        <taxon>Methanobacteriota</taxon>
        <taxon>Stenosarchaea group</taxon>
        <taxon>Halobacteria</taxon>
        <taxon>Halobacteriales</taxon>
        <taxon>Halobacteriaceae</taxon>
        <taxon>Halospeciosus</taxon>
    </lineage>
</organism>
<dbReference type="RefSeq" id="WP_279529751.1">
    <property type="nucleotide sequence ID" value="NZ_CP122312.1"/>
</dbReference>
<dbReference type="AlphaFoldDB" id="A0ABD5Z3T3"/>
<reference evidence="2 3" key="1">
    <citation type="journal article" date="2019" name="Int. J. Syst. Evol. Microbiol.">
        <title>The Global Catalogue of Microorganisms (GCM) 10K type strain sequencing project: providing services to taxonomists for standard genome sequencing and annotation.</title>
        <authorList>
            <consortium name="The Broad Institute Genomics Platform"/>
            <consortium name="The Broad Institute Genome Sequencing Center for Infectious Disease"/>
            <person name="Wu L."/>
            <person name="Ma J."/>
        </authorList>
    </citation>
    <scope>NUCLEOTIDE SEQUENCE [LARGE SCALE GENOMIC DNA]</scope>
    <source>
        <strain evidence="2 3">XZGYJ-43</strain>
    </source>
</reference>